<comment type="pathway">
    <text evidence="3 7">Carbohydrate degradation; pentose phosphate pathway; D-ribulose 5-phosphate from D-glucose 6-phosphate (oxidative stage): step 2/3.</text>
</comment>
<keyword evidence="10" id="KW-1185">Reference proteome</keyword>
<organism evidence="9 10">
    <name type="scientific">Candidatus Liberibacter americanus str. Sao Paulo</name>
    <dbReference type="NCBI Taxonomy" id="1261131"/>
    <lineage>
        <taxon>Bacteria</taxon>
        <taxon>Pseudomonadati</taxon>
        <taxon>Pseudomonadota</taxon>
        <taxon>Alphaproteobacteria</taxon>
        <taxon>Hyphomicrobiales</taxon>
        <taxon>Rhizobiaceae</taxon>
        <taxon>Liberibacter</taxon>
    </lineage>
</organism>
<keyword evidence="7" id="KW-0378">Hydrolase</keyword>
<dbReference type="EC" id="3.1.1.31" evidence="5 7"/>
<dbReference type="GO" id="GO:0017057">
    <property type="term" value="F:6-phosphogluconolactonase activity"/>
    <property type="evidence" value="ECO:0007669"/>
    <property type="project" value="UniProtKB-UniRule"/>
</dbReference>
<accession>U6B4E9</accession>
<evidence type="ECO:0000256" key="4">
    <source>
        <dbReference type="ARBA" id="ARBA00010662"/>
    </source>
</evidence>
<dbReference type="eggNOG" id="COG0363">
    <property type="taxonomic scope" value="Bacteria"/>
</dbReference>
<evidence type="ECO:0000256" key="2">
    <source>
        <dbReference type="ARBA" id="ARBA00002681"/>
    </source>
</evidence>
<dbReference type="GO" id="GO:0005975">
    <property type="term" value="P:carbohydrate metabolic process"/>
    <property type="evidence" value="ECO:0007669"/>
    <property type="project" value="UniProtKB-UniRule"/>
</dbReference>
<comment type="catalytic activity">
    <reaction evidence="1 7">
        <text>6-phospho-D-glucono-1,5-lactone + H2O = 6-phospho-D-gluconate + H(+)</text>
        <dbReference type="Rhea" id="RHEA:12556"/>
        <dbReference type="ChEBI" id="CHEBI:15377"/>
        <dbReference type="ChEBI" id="CHEBI:15378"/>
        <dbReference type="ChEBI" id="CHEBI:57955"/>
        <dbReference type="ChEBI" id="CHEBI:58759"/>
        <dbReference type="EC" id="3.1.1.31"/>
    </reaction>
</comment>
<dbReference type="GO" id="GO:0016853">
    <property type="term" value="F:isomerase activity"/>
    <property type="evidence" value="ECO:0007669"/>
    <property type="project" value="UniProtKB-KW"/>
</dbReference>
<evidence type="ECO:0000256" key="1">
    <source>
        <dbReference type="ARBA" id="ARBA00000832"/>
    </source>
</evidence>
<evidence type="ECO:0000313" key="10">
    <source>
        <dbReference type="Proteomes" id="UP000017862"/>
    </source>
</evidence>
<comment type="similarity">
    <text evidence="4 7">Belongs to the glucosamine/galactosamine-6-phosphate isomerase family. 6-phosphogluconolactonase subfamily.</text>
</comment>
<dbReference type="Pfam" id="PF01182">
    <property type="entry name" value="Glucosamine_iso"/>
    <property type="match status" value="1"/>
</dbReference>
<dbReference type="Gene3D" id="3.40.50.1360">
    <property type="match status" value="1"/>
</dbReference>
<dbReference type="HOGENOM" id="CLU_053947_2_1_5"/>
<feature type="domain" description="Glucosamine/galactosamine-6-phosphate isomerase" evidence="8">
    <location>
        <begin position="11"/>
        <end position="224"/>
    </location>
</feature>
<dbReference type="PANTHER" id="PTHR11054">
    <property type="entry name" value="6-PHOSPHOGLUCONOLACTONASE"/>
    <property type="match status" value="1"/>
</dbReference>
<gene>
    <name evidence="9" type="primary">nagB</name>
    <name evidence="7" type="synonym">pgl</name>
    <name evidence="9" type="ORF">lam_403</name>
</gene>
<evidence type="ECO:0000256" key="3">
    <source>
        <dbReference type="ARBA" id="ARBA00004961"/>
    </source>
</evidence>
<sequence>MLKYKLHTFENKQSLAKELAKNVANQLSIGIDKKGSANLALSGGLTPKIFLEELSVIDIDWSKILVNLVDERSVPFGDPRSNKTLISKYFLKNKAKKSSFIDIYYPDKTLKESIKIANNNIIRSIGFPFDAVVLGMGTDGHTASFFPKGDTLSIAIDSNTPRSVIAIKNKSNNEQRVTFSLSALCDAKFLSLHIEGMQKKNTLEKALSGDNIAAMPIRAILLNSKSHVEIYWTPAA</sequence>
<dbReference type="InterPro" id="IPR039104">
    <property type="entry name" value="6PGL"/>
</dbReference>
<dbReference type="KEGG" id="lar:lam_403"/>
<dbReference type="UniPathway" id="UPA00115">
    <property type="reaction ID" value="UER00409"/>
</dbReference>
<dbReference type="EMBL" id="CP006604">
    <property type="protein sequence ID" value="AHA27770.1"/>
    <property type="molecule type" value="Genomic_DNA"/>
</dbReference>
<proteinExistence type="inferred from homology"/>
<reference evidence="9 10" key="1">
    <citation type="journal article" date="2014" name="Mol. Plant Microbe Interact.">
        <title>The complete genome sequence of Candidatus Liberibacter americanus, associated with citrus Huanglongbing.</title>
        <authorList>
            <person name="Wulff N.A."/>
            <person name="Zhang S."/>
            <person name="Setubal J.C."/>
            <person name="Almeida N.F."/>
            <person name="Martins E.C."/>
            <person name="Harakava R."/>
            <person name="Kumar D."/>
            <person name="Rangel L.T."/>
            <person name="Foissac X."/>
            <person name="Bove J."/>
            <person name="Gabriel D.W."/>
        </authorList>
    </citation>
    <scope>NUCLEOTIDE SEQUENCE [LARGE SCALE GENOMIC DNA]</scope>
    <source>
        <strain evidence="9 10">Sao Paulo</strain>
    </source>
</reference>
<dbReference type="GO" id="GO:0006098">
    <property type="term" value="P:pentose-phosphate shunt"/>
    <property type="evidence" value="ECO:0007669"/>
    <property type="project" value="UniProtKB-UniPathway"/>
</dbReference>
<protein>
    <recommendedName>
        <fullName evidence="6 7">6-phosphogluconolactonase</fullName>
        <shortName evidence="7">6PGL</shortName>
        <ecNumber evidence="5 7">3.1.1.31</ecNumber>
    </recommendedName>
</protein>
<dbReference type="RefSeq" id="WP_007557163.1">
    <property type="nucleotide sequence ID" value="NC_022793.1"/>
</dbReference>
<dbReference type="InterPro" id="IPR006148">
    <property type="entry name" value="Glc/Gal-6P_isomerase"/>
</dbReference>
<evidence type="ECO:0000256" key="5">
    <source>
        <dbReference type="ARBA" id="ARBA00013198"/>
    </source>
</evidence>
<comment type="function">
    <text evidence="2 7">Hydrolysis of 6-phosphogluconolactone to 6-phosphogluconate.</text>
</comment>
<dbReference type="AlphaFoldDB" id="U6B4E9"/>
<dbReference type="SUPFAM" id="SSF100950">
    <property type="entry name" value="NagB/RpiA/CoA transferase-like"/>
    <property type="match status" value="1"/>
</dbReference>
<dbReference type="Proteomes" id="UP000017862">
    <property type="component" value="Chromosome"/>
</dbReference>
<dbReference type="PANTHER" id="PTHR11054:SF0">
    <property type="entry name" value="6-PHOSPHOGLUCONOLACTONASE"/>
    <property type="match status" value="1"/>
</dbReference>
<dbReference type="InterPro" id="IPR037171">
    <property type="entry name" value="NagB/RpiA_transferase-like"/>
</dbReference>
<dbReference type="PATRIC" id="fig|1261131.3.peg.389"/>
<dbReference type="InterPro" id="IPR005900">
    <property type="entry name" value="6-phosphogluconolactonase_DevB"/>
</dbReference>
<dbReference type="CDD" id="cd01400">
    <property type="entry name" value="6PGL"/>
    <property type="match status" value="1"/>
</dbReference>
<dbReference type="STRING" id="1261131.lam_403"/>
<evidence type="ECO:0000259" key="8">
    <source>
        <dbReference type="Pfam" id="PF01182"/>
    </source>
</evidence>
<keyword evidence="9" id="KW-0413">Isomerase</keyword>
<dbReference type="NCBIfam" id="TIGR01198">
    <property type="entry name" value="pgl"/>
    <property type="match status" value="1"/>
</dbReference>
<evidence type="ECO:0000313" key="9">
    <source>
        <dbReference type="EMBL" id="AHA27770.1"/>
    </source>
</evidence>
<evidence type="ECO:0000256" key="7">
    <source>
        <dbReference type="RuleBase" id="RU365095"/>
    </source>
</evidence>
<evidence type="ECO:0000256" key="6">
    <source>
        <dbReference type="ARBA" id="ARBA00020337"/>
    </source>
</evidence>
<name>U6B4E9_9HYPH</name>